<evidence type="ECO:0000313" key="2">
    <source>
        <dbReference type="Proteomes" id="UP000243459"/>
    </source>
</evidence>
<proteinExistence type="predicted"/>
<gene>
    <name evidence="1" type="ORF">A4U43_C05F9720</name>
</gene>
<accession>A0A5P1EUW1</accession>
<dbReference type="SUPFAM" id="SSF54427">
    <property type="entry name" value="NTF2-like"/>
    <property type="match status" value="1"/>
</dbReference>
<evidence type="ECO:0000313" key="1">
    <source>
        <dbReference type="EMBL" id="ONK68291.1"/>
    </source>
</evidence>
<dbReference type="Gene3D" id="3.10.450.50">
    <property type="match status" value="1"/>
</dbReference>
<dbReference type="InterPro" id="IPR032710">
    <property type="entry name" value="NTF2-like_dom_sf"/>
</dbReference>
<dbReference type="AlphaFoldDB" id="A0A5P1EUW1"/>
<dbReference type="Gramene" id="ONK68291">
    <property type="protein sequence ID" value="ONK68291"/>
    <property type="gene ID" value="A4U43_C05F9720"/>
</dbReference>
<organism evidence="1 2">
    <name type="scientific">Asparagus officinalis</name>
    <name type="common">Garden asparagus</name>
    <dbReference type="NCBI Taxonomy" id="4686"/>
    <lineage>
        <taxon>Eukaryota</taxon>
        <taxon>Viridiplantae</taxon>
        <taxon>Streptophyta</taxon>
        <taxon>Embryophyta</taxon>
        <taxon>Tracheophyta</taxon>
        <taxon>Spermatophyta</taxon>
        <taxon>Magnoliopsida</taxon>
        <taxon>Liliopsida</taxon>
        <taxon>Asparagales</taxon>
        <taxon>Asparagaceae</taxon>
        <taxon>Asparagoideae</taxon>
        <taxon>Asparagus</taxon>
    </lineage>
</organism>
<dbReference type="InterPro" id="IPR053218">
    <property type="entry name" value="Pathogen-related_defense"/>
</dbReference>
<dbReference type="PANTHER" id="PTHR31723:SF4">
    <property type="entry name" value="PATHOGENESIS-RELATED FAMILY PROTEIN"/>
    <property type="match status" value="1"/>
</dbReference>
<dbReference type="OMA" id="TSHEVFH"/>
<dbReference type="EMBL" id="CM007385">
    <property type="protein sequence ID" value="ONK68291.1"/>
    <property type="molecule type" value="Genomic_DNA"/>
</dbReference>
<sequence>MVQNAIKTWEMELSHKTRIQDFKAINPENFRFLVNGRKGLSGEETLKLGSYNALLQSSLPEELQCYKVDKETFETSHEVFHTAFPRGFAWEVLRAYTRLPEIVFKFRHWGYMEGPYKGRAPTGEMVEFTGLCVMKVRVHALILWV</sequence>
<dbReference type="PANTHER" id="PTHR31723">
    <property type="entry name" value="PATHOGENESIS-RELATED FAMILY PROTEIN"/>
    <property type="match status" value="1"/>
</dbReference>
<dbReference type="Proteomes" id="UP000243459">
    <property type="component" value="Chromosome 5"/>
</dbReference>
<protein>
    <recommendedName>
        <fullName evidence="3">Pathogen-related protein</fullName>
    </recommendedName>
</protein>
<reference evidence="2" key="1">
    <citation type="journal article" date="2017" name="Nat. Commun.">
        <title>The asparagus genome sheds light on the origin and evolution of a young Y chromosome.</title>
        <authorList>
            <person name="Harkess A."/>
            <person name="Zhou J."/>
            <person name="Xu C."/>
            <person name="Bowers J.E."/>
            <person name="Van der Hulst R."/>
            <person name="Ayyampalayam S."/>
            <person name="Mercati F."/>
            <person name="Riccardi P."/>
            <person name="McKain M.R."/>
            <person name="Kakrana A."/>
            <person name="Tang H."/>
            <person name="Ray J."/>
            <person name="Groenendijk J."/>
            <person name="Arikit S."/>
            <person name="Mathioni S.M."/>
            <person name="Nakano M."/>
            <person name="Shan H."/>
            <person name="Telgmann-Rauber A."/>
            <person name="Kanno A."/>
            <person name="Yue Z."/>
            <person name="Chen H."/>
            <person name="Li W."/>
            <person name="Chen Y."/>
            <person name="Xu X."/>
            <person name="Zhang Y."/>
            <person name="Luo S."/>
            <person name="Chen H."/>
            <person name="Gao J."/>
            <person name="Mao Z."/>
            <person name="Pires J.C."/>
            <person name="Luo M."/>
            <person name="Kudrna D."/>
            <person name="Wing R.A."/>
            <person name="Meyers B.C."/>
            <person name="Yi K."/>
            <person name="Kong H."/>
            <person name="Lavrijsen P."/>
            <person name="Sunseri F."/>
            <person name="Falavigna A."/>
            <person name="Ye Y."/>
            <person name="Leebens-Mack J.H."/>
            <person name="Chen G."/>
        </authorList>
    </citation>
    <scope>NUCLEOTIDE SEQUENCE [LARGE SCALE GENOMIC DNA]</scope>
    <source>
        <strain evidence="2">cv. DH0086</strain>
    </source>
</reference>
<evidence type="ECO:0008006" key="3">
    <source>
        <dbReference type="Google" id="ProtNLM"/>
    </source>
</evidence>
<name>A0A5P1EUW1_ASPOF</name>
<keyword evidence="2" id="KW-1185">Reference proteome</keyword>